<gene>
    <name evidence="4" type="ORF">BECKFM1743A_GA0114220_108601</name>
    <name evidence="5" type="ORF">BECKFM1743B_GA0114221_108171</name>
    <name evidence="3" type="ORF">BECKFM1743C_GA0114222_108081</name>
</gene>
<evidence type="ECO:0000313" key="4">
    <source>
        <dbReference type="EMBL" id="VFJ75680.1"/>
    </source>
</evidence>
<name>A0A450WXL5_9GAMM</name>
<dbReference type="EMBL" id="CAADFL010000817">
    <property type="protein sequence ID" value="VFK21802.1"/>
    <property type="molecule type" value="Genomic_DNA"/>
</dbReference>
<dbReference type="GO" id="GO:0020037">
    <property type="term" value="F:heme binding"/>
    <property type="evidence" value="ECO:0007669"/>
    <property type="project" value="InterPro"/>
</dbReference>
<evidence type="ECO:0000256" key="2">
    <source>
        <dbReference type="ARBA" id="ARBA00010617"/>
    </source>
</evidence>
<dbReference type="Gene3D" id="1.10.630.10">
    <property type="entry name" value="Cytochrome P450"/>
    <property type="match status" value="1"/>
</dbReference>
<dbReference type="EMBL" id="CAADEZ010000860">
    <property type="protein sequence ID" value="VFJ75680.1"/>
    <property type="molecule type" value="Genomic_DNA"/>
</dbReference>
<dbReference type="PANTHER" id="PTHR46696">
    <property type="entry name" value="P450, PUTATIVE (EUROFUNG)-RELATED"/>
    <property type="match status" value="1"/>
</dbReference>
<reference evidence="5" key="1">
    <citation type="submission" date="2019-02" db="EMBL/GenBank/DDBJ databases">
        <authorList>
            <person name="Gruber-Vodicka R. H."/>
            <person name="Seah K. B. B."/>
        </authorList>
    </citation>
    <scope>NUCLEOTIDE SEQUENCE</scope>
    <source>
        <strain evidence="4">BECK_BZ163</strain>
        <strain evidence="5">BECK_BZ164</strain>
        <strain evidence="3">BECK_BZ165</strain>
    </source>
</reference>
<protein>
    <recommendedName>
        <fullName evidence="6">Cytochrome P450</fullName>
    </recommendedName>
</protein>
<dbReference type="InterPro" id="IPR001128">
    <property type="entry name" value="Cyt_P450"/>
</dbReference>
<dbReference type="GO" id="GO:0005506">
    <property type="term" value="F:iron ion binding"/>
    <property type="evidence" value="ECO:0007669"/>
    <property type="project" value="InterPro"/>
</dbReference>
<accession>A0A450WXL5</accession>
<dbReference type="EMBL" id="CAADFA010000808">
    <property type="protein sequence ID" value="VFJ74738.1"/>
    <property type="molecule type" value="Genomic_DNA"/>
</dbReference>
<dbReference type="PANTHER" id="PTHR46696:SF1">
    <property type="entry name" value="CYTOCHROME P450 YJIB-RELATED"/>
    <property type="match status" value="1"/>
</dbReference>
<dbReference type="GO" id="GO:0004497">
    <property type="term" value="F:monooxygenase activity"/>
    <property type="evidence" value="ECO:0007669"/>
    <property type="project" value="InterPro"/>
</dbReference>
<dbReference type="InterPro" id="IPR002397">
    <property type="entry name" value="Cyt_P450_B"/>
</dbReference>
<sequence>MGLRILDIDFDSQTHQEKLYDLYTKLHSSSPIFMDRKGDIYLSKYADCRRLLREKIFVHRLEKDAPLYPPGEAGSAAMEEMIRPWMICADPPEHARLRSVLGDTLAPRSINMLLSDIRVIALGYIERLPVGQVFDFIEQFARPFPITVMSQVLGIPLDHPDLEKIPRWTHSISMAFDRQSTTEDIELAEPAVHAFRRFVDELLALPEIRAGDGALGAMLNLYKTGKFSYEEIAYGLMLVIGASHGNIRSMLSSGLLLLLTNPSQLDRFCSRVDLSGALVEEILRVESPVQRFGRWASEDCRFGDTFIERGRFITALIGAANRDPAVFEAPNAFRIEREPNEHLSFGKGIHLCSGFHLARVEGRIAFERLHPLLPRMELLDFEWNGWSEDRSFRSLKRLNVKINE</sequence>
<evidence type="ECO:0000313" key="3">
    <source>
        <dbReference type="EMBL" id="VFJ74738.1"/>
    </source>
</evidence>
<dbReference type="AlphaFoldDB" id="A0A450WXL5"/>
<dbReference type="PRINTS" id="PR00359">
    <property type="entry name" value="BP450"/>
</dbReference>
<evidence type="ECO:0008006" key="6">
    <source>
        <dbReference type="Google" id="ProtNLM"/>
    </source>
</evidence>
<dbReference type="Pfam" id="PF00067">
    <property type="entry name" value="p450"/>
    <property type="match status" value="1"/>
</dbReference>
<proteinExistence type="inferred from homology"/>
<dbReference type="InterPro" id="IPR036396">
    <property type="entry name" value="Cyt_P450_sf"/>
</dbReference>
<evidence type="ECO:0000256" key="1">
    <source>
        <dbReference type="ARBA" id="ARBA00001971"/>
    </source>
</evidence>
<dbReference type="SUPFAM" id="SSF48264">
    <property type="entry name" value="Cytochrome P450"/>
    <property type="match status" value="1"/>
</dbReference>
<organism evidence="5">
    <name type="scientific">Candidatus Kentrum sp. FM</name>
    <dbReference type="NCBI Taxonomy" id="2126340"/>
    <lineage>
        <taxon>Bacteria</taxon>
        <taxon>Pseudomonadati</taxon>
        <taxon>Pseudomonadota</taxon>
        <taxon>Gammaproteobacteria</taxon>
        <taxon>Candidatus Kentrum</taxon>
    </lineage>
</organism>
<comment type="similarity">
    <text evidence="2">Belongs to the cytochrome P450 family.</text>
</comment>
<dbReference type="GO" id="GO:0016705">
    <property type="term" value="F:oxidoreductase activity, acting on paired donors, with incorporation or reduction of molecular oxygen"/>
    <property type="evidence" value="ECO:0007669"/>
    <property type="project" value="InterPro"/>
</dbReference>
<comment type="cofactor">
    <cofactor evidence="1">
        <name>heme</name>
        <dbReference type="ChEBI" id="CHEBI:30413"/>
    </cofactor>
</comment>
<evidence type="ECO:0000313" key="5">
    <source>
        <dbReference type="EMBL" id="VFK21802.1"/>
    </source>
</evidence>